<proteinExistence type="predicted"/>
<dbReference type="AlphaFoldDB" id="A0A7J7JY82"/>
<keyword evidence="4" id="KW-1185">Reference proteome</keyword>
<protein>
    <submittedName>
        <fullName evidence="3">FADS6</fullName>
    </submittedName>
</protein>
<dbReference type="GO" id="GO:0016020">
    <property type="term" value="C:membrane"/>
    <property type="evidence" value="ECO:0007669"/>
    <property type="project" value="TreeGrafter"/>
</dbReference>
<dbReference type="GO" id="GO:0006629">
    <property type="term" value="P:lipid metabolic process"/>
    <property type="evidence" value="ECO:0007669"/>
    <property type="project" value="InterPro"/>
</dbReference>
<dbReference type="InterPro" id="IPR012171">
    <property type="entry name" value="Fatty_acid_desaturase"/>
</dbReference>
<organism evidence="3 4">
    <name type="scientific">Bugula neritina</name>
    <name type="common">Brown bryozoan</name>
    <name type="synonym">Sertularia neritina</name>
    <dbReference type="NCBI Taxonomy" id="10212"/>
    <lineage>
        <taxon>Eukaryota</taxon>
        <taxon>Metazoa</taxon>
        <taxon>Spiralia</taxon>
        <taxon>Lophotrochozoa</taxon>
        <taxon>Bryozoa</taxon>
        <taxon>Gymnolaemata</taxon>
        <taxon>Cheilostomatida</taxon>
        <taxon>Flustrina</taxon>
        <taxon>Buguloidea</taxon>
        <taxon>Bugulidae</taxon>
        <taxon>Bugula</taxon>
    </lineage>
</organism>
<keyword evidence="1" id="KW-0472">Membrane</keyword>
<reference evidence="3" key="1">
    <citation type="submission" date="2020-06" db="EMBL/GenBank/DDBJ databases">
        <title>Draft genome of Bugula neritina, a colonial animal packing powerful symbionts and potential medicines.</title>
        <authorList>
            <person name="Rayko M."/>
        </authorList>
    </citation>
    <scope>NUCLEOTIDE SEQUENCE [LARGE SCALE GENOMIC DNA]</scope>
    <source>
        <strain evidence="3">Kwan_BN1</strain>
    </source>
</reference>
<name>A0A7J7JY82_BUGNE</name>
<evidence type="ECO:0000313" key="4">
    <source>
        <dbReference type="Proteomes" id="UP000593567"/>
    </source>
</evidence>
<feature type="domain" description="Fatty acid desaturase" evidence="2">
    <location>
        <begin position="9"/>
        <end position="113"/>
    </location>
</feature>
<dbReference type="EMBL" id="VXIV02001658">
    <property type="protein sequence ID" value="KAF6030903.1"/>
    <property type="molecule type" value="Genomic_DNA"/>
</dbReference>
<accession>A0A7J7JY82</accession>
<keyword evidence="1" id="KW-1133">Transmembrane helix</keyword>
<evidence type="ECO:0000259" key="2">
    <source>
        <dbReference type="Pfam" id="PF00487"/>
    </source>
</evidence>
<dbReference type="PANTHER" id="PTHR19353">
    <property type="entry name" value="FATTY ACID DESATURASE 2"/>
    <property type="match status" value="1"/>
</dbReference>
<evidence type="ECO:0000256" key="1">
    <source>
        <dbReference type="SAM" id="Phobius"/>
    </source>
</evidence>
<dbReference type="OrthoDB" id="8734935at2759"/>
<gene>
    <name evidence="3" type="ORF">EB796_010789</name>
</gene>
<dbReference type="Pfam" id="PF00487">
    <property type="entry name" value="FA_desaturase"/>
    <property type="match status" value="1"/>
</dbReference>
<dbReference type="Proteomes" id="UP000593567">
    <property type="component" value="Unassembled WGS sequence"/>
</dbReference>
<dbReference type="GO" id="GO:0016717">
    <property type="term" value="F:oxidoreductase activity, acting on paired donors, with oxidation of a pair of donors resulting in the reduction of molecular oxygen to two molecules of water"/>
    <property type="evidence" value="ECO:0007669"/>
    <property type="project" value="TreeGrafter"/>
</dbReference>
<feature type="transmembrane region" description="Helical" evidence="1">
    <location>
        <begin position="6"/>
        <end position="30"/>
    </location>
</feature>
<evidence type="ECO:0000313" key="3">
    <source>
        <dbReference type="EMBL" id="KAF6030903.1"/>
    </source>
</evidence>
<dbReference type="InterPro" id="IPR005804">
    <property type="entry name" value="FA_desaturase_dom"/>
</dbReference>
<keyword evidence="1" id="KW-0812">Transmembrane</keyword>
<comment type="caution">
    <text evidence="3">The sequence shown here is derived from an EMBL/GenBank/DDBJ whole genome shotgun (WGS) entry which is preliminary data.</text>
</comment>
<dbReference type="PANTHER" id="PTHR19353:SF13">
    <property type="entry name" value="FATTY ACID DESATURASE 6"/>
    <property type="match status" value="1"/>
</dbReference>
<sequence length="143" mass="16947">MKLTGYTSVFYTLLFMFSYRAVTMLAYIHINIFQHIGLPMYTLKDRPSKLYQMASGVLNLHRNPVLDWIMGHTLVYCHIEHHLFPTLSDCMVLKIRPLVKKYMLDNGLPYNERPYLETLSYFMEKYEELMVKAPPFSHYVGLQ</sequence>